<evidence type="ECO:0000313" key="2">
    <source>
        <dbReference type="EMBL" id="SMQ66418.1"/>
    </source>
</evidence>
<feature type="signal peptide" evidence="1">
    <location>
        <begin position="1"/>
        <end position="30"/>
    </location>
</feature>
<accession>A0A1Y6EUM0</accession>
<dbReference type="Proteomes" id="UP000194450">
    <property type="component" value="Unassembled WGS sequence"/>
</dbReference>
<protein>
    <submittedName>
        <fullName evidence="2">Uncharacterized protein</fullName>
    </submittedName>
</protein>
<sequence length="266" mass="28721">MIEKRKLWQQSPALLATTMATTLGMANAHALPVAPQTVQMVAMQAAGEAEMVDASIDLRTNNQEYLAQLGLIRGHLWVGMKLYEQGHLAMAKTHMKHPGDELYSGLEGAFAARNLPGFAEPLSALANSVNNDADSDVVMANYETLKQAISKNEPIESMTASDMLLSVASMLSTAAEEYAIGIKEGEVSNVHEYQDALGFTEIVLTRLDSLSPEQKAQAETELAQASQLIRDLLPMWPTTTPSGKLEGDASEIYGVAAEIELMGRSL</sequence>
<organism evidence="2 3">
    <name type="scientific">Pseudidiomarina planktonica</name>
    <dbReference type="NCBI Taxonomy" id="1323738"/>
    <lineage>
        <taxon>Bacteria</taxon>
        <taxon>Pseudomonadati</taxon>
        <taxon>Pseudomonadota</taxon>
        <taxon>Gammaproteobacteria</taxon>
        <taxon>Alteromonadales</taxon>
        <taxon>Idiomarinaceae</taxon>
        <taxon>Pseudidiomarina</taxon>
    </lineage>
</organism>
<dbReference type="OrthoDB" id="65747at2"/>
<dbReference type="RefSeq" id="WP_086434579.1">
    <property type="nucleotide sequence ID" value="NZ_FXWH01000001.1"/>
</dbReference>
<gene>
    <name evidence="2" type="ORF">SAMN06297229_1518</name>
</gene>
<evidence type="ECO:0000256" key="1">
    <source>
        <dbReference type="SAM" id="SignalP"/>
    </source>
</evidence>
<evidence type="ECO:0000313" key="3">
    <source>
        <dbReference type="Proteomes" id="UP000194450"/>
    </source>
</evidence>
<dbReference type="EMBL" id="FXWH01000001">
    <property type="protein sequence ID" value="SMQ66418.1"/>
    <property type="molecule type" value="Genomic_DNA"/>
</dbReference>
<keyword evidence="3" id="KW-1185">Reference proteome</keyword>
<name>A0A1Y6EUM0_9GAMM</name>
<keyword evidence="1" id="KW-0732">Signal</keyword>
<proteinExistence type="predicted"/>
<dbReference type="AlphaFoldDB" id="A0A1Y6EUM0"/>
<feature type="chain" id="PRO_5011010314" evidence="1">
    <location>
        <begin position="31"/>
        <end position="266"/>
    </location>
</feature>
<reference evidence="3" key="1">
    <citation type="submission" date="2017-04" db="EMBL/GenBank/DDBJ databases">
        <authorList>
            <person name="Varghese N."/>
            <person name="Submissions S."/>
        </authorList>
    </citation>
    <scope>NUCLEOTIDE SEQUENCE [LARGE SCALE GENOMIC DNA]</scope>
</reference>